<dbReference type="KEGG" id="asun:KG104_12230"/>
<feature type="transmembrane region" description="Helical" evidence="9">
    <location>
        <begin position="179"/>
        <end position="205"/>
    </location>
</feature>
<dbReference type="RefSeq" id="WP_104161378.1">
    <property type="nucleotide sequence ID" value="NZ_CP076456.1"/>
</dbReference>
<evidence type="ECO:0000256" key="8">
    <source>
        <dbReference type="ARBA" id="ARBA00023136"/>
    </source>
</evidence>
<dbReference type="Proteomes" id="UP000680588">
    <property type="component" value="Chromosome"/>
</dbReference>
<comment type="similarity">
    <text evidence="2 9">Belongs to the ABC-2 integral membrane protein family.</text>
</comment>
<feature type="region of interest" description="Disordered" evidence="10">
    <location>
        <begin position="1"/>
        <end position="21"/>
    </location>
</feature>
<sequence length="303" mass="33840">MAGIKADPQSGSQADSPSEVQVKPLSVDVRGLQRVGARPGFVDYVVQVWNYREFIFYDAKSRVQSGNRRDRLGSIWLILNPVLNGLTYFLIFGLLLGTGGGIENFIGYLVIGIFLFQYSSRAITNGGRSIQQNRAVIQAFSFPRATLPIAVNLRELLANIPVFIVMVLIVLVIPPTEEISWLGLLIIPALLLQSIFNLGVGLILARVISKVNDVVHLLSFALRAWMYASAVFYSYERFIDQPVLLEIIQLNPLFNVLDIVRDVLLYNTVPDWQSWAVLSCWALGALAIGSVYFWRAEETYGRG</sequence>
<reference evidence="12" key="1">
    <citation type="submission" date="2021-06" db="EMBL/GenBank/DDBJ databases">
        <title>Novel species in genus Arthrobacter.</title>
        <authorList>
            <person name="Zhang G."/>
        </authorList>
    </citation>
    <scope>NUCLEOTIDE SEQUENCE</scope>
    <source>
        <strain evidence="12">Zg-ZUI122</strain>
    </source>
</reference>
<keyword evidence="6 9" id="KW-0812">Transmembrane</keyword>
<keyword evidence="5" id="KW-0997">Cell inner membrane</keyword>
<keyword evidence="8 9" id="KW-0472">Membrane</keyword>
<dbReference type="GO" id="GO:0140359">
    <property type="term" value="F:ABC-type transporter activity"/>
    <property type="evidence" value="ECO:0007669"/>
    <property type="project" value="InterPro"/>
</dbReference>
<gene>
    <name evidence="12" type="ORF">KG104_12230</name>
</gene>
<feature type="transmembrane region" description="Helical" evidence="9">
    <location>
        <begin position="217"/>
        <end position="235"/>
    </location>
</feature>
<dbReference type="GO" id="GO:0005886">
    <property type="term" value="C:plasma membrane"/>
    <property type="evidence" value="ECO:0007669"/>
    <property type="project" value="UniProtKB-SubCell"/>
</dbReference>
<dbReference type="PANTHER" id="PTHR30413:SF8">
    <property type="entry name" value="TRANSPORT PERMEASE PROTEIN"/>
    <property type="match status" value="1"/>
</dbReference>
<evidence type="ECO:0000256" key="5">
    <source>
        <dbReference type="ARBA" id="ARBA00022519"/>
    </source>
</evidence>
<comment type="subcellular location">
    <subcellularLocation>
        <location evidence="1">Cell inner membrane</location>
        <topology evidence="1">Multi-pass membrane protein</topology>
    </subcellularLocation>
    <subcellularLocation>
        <location evidence="9">Cell membrane</location>
        <topology evidence="9">Multi-pass membrane protein</topology>
    </subcellularLocation>
</comment>
<evidence type="ECO:0000256" key="4">
    <source>
        <dbReference type="ARBA" id="ARBA00022475"/>
    </source>
</evidence>
<evidence type="ECO:0000256" key="7">
    <source>
        <dbReference type="ARBA" id="ARBA00022989"/>
    </source>
</evidence>
<feature type="compositionally biased region" description="Polar residues" evidence="10">
    <location>
        <begin position="9"/>
        <end position="19"/>
    </location>
</feature>
<dbReference type="PANTHER" id="PTHR30413">
    <property type="entry name" value="INNER MEMBRANE TRANSPORT PERMEASE"/>
    <property type="match status" value="1"/>
</dbReference>
<evidence type="ECO:0000313" key="13">
    <source>
        <dbReference type="Proteomes" id="UP000680588"/>
    </source>
</evidence>
<keyword evidence="7 9" id="KW-1133">Transmembrane helix</keyword>
<accession>A0A975S4V9</accession>
<dbReference type="EMBL" id="CP076456">
    <property type="protein sequence ID" value="QWQ35262.1"/>
    <property type="molecule type" value="Genomic_DNA"/>
</dbReference>
<organism evidence="12 13">
    <name type="scientific">Arthrobacter sunyaminii</name>
    <dbReference type="NCBI Taxonomy" id="2816859"/>
    <lineage>
        <taxon>Bacteria</taxon>
        <taxon>Bacillati</taxon>
        <taxon>Actinomycetota</taxon>
        <taxon>Actinomycetes</taxon>
        <taxon>Micrococcales</taxon>
        <taxon>Micrococcaceae</taxon>
        <taxon>Arthrobacter</taxon>
    </lineage>
</organism>
<feature type="transmembrane region" description="Helical" evidence="9">
    <location>
        <begin position="75"/>
        <end position="99"/>
    </location>
</feature>
<evidence type="ECO:0000256" key="9">
    <source>
        <dbReference type="RuleBase" id="RU361157"/>
    </source>
</evidence>
<protein>
    <recommendedName>
        <fullName evidence="9">Transport permease protein</fullName>
    </recommendedName>
</protein>
<proteinExistence type="inferred from homology"/>
<keyword evidence="4 9" id="KW-1003">Cell membrane</keyword>
<evidence type="ECO:0000256" key="3">
    <source>
        <dbReference type="ARBA" id="ARBA00022448"/>
    </source>
</evidence>
<name>A0A975S4V9_9MICC</name>
<feature type="transmembrane region" description="Helical" evidence="9">
    <location>
        <begin position="272"/>
        <end position="294"/>
    </location>
</feature>
<evidence type="ECO:0000256" key="6">
    <source>
        <dbReference type="ARBA" id="ARBA00022692"/>
    </source>
</evidence>
<evidence type="ECO:0000256" key="2">
    <source>
        <dbReference type="ARBA" id="ARBA00007783"/>
    </source>
</evidence>
<feature type="transmembrane region" description="Helical" evidence="9">
    <location>
        <begin position="156"/>
        <end position="173"/>
    </location>
</feature>
<dbReference type="InterPro" id="IPR047817">
    <property type="entry name" value="ABC2_TM_bact-type"/>
</dbReference>
<evidence type="ECO:0000313" key="12">
    <source>
        <dbReference type="EMBL" id="QWQ35262.1"/>
    </source>
</evidence>
<dbReference type="PROSITE" id="PS51012">
    <property type="entry name" value="ABC_TM2"/>
    <property type="match status" value="1"/>
</dbReference>
<dbReference type="Pfam" id="PF01061">
    <property type="entry name" value="ABC2_membrane"/>
    <property type="match status" value="1"/>
</dbReference>
<feature type="domain" description="ABC transmembrane type-2" evidence="11">
    <location>
        <begin position="72"/>
        <end position="296"/>
    </location>
</feature>
<dbReference type="AlphaFoldDB" id="A0A975S4V9"/>
<dbReference type="GO" id="GO:0015920">
    <property type="term" value="P:lipopolysaccharide transport"/>
    <property type="evidence" value="ECO:0007669"/>
    <property type="project" value="TreeGrafter"/>
</dbReference>
<evidence type="ECO:0000256" key="10">
    <source>
        <dbReference type="SAM" id="MobiDB-lite"/>
    </source>
</evidence>
<feature type="transmembrane region" description="Helical" evidence="9">
    <location>
        <begin position="105"/>
        <end position="124"/>
    </location>
</feature>
<keyword evidence="3 9" id="KW-0813">Transport</keyword>
<evidence type="ECO:0000256" key="1">
    <source>
        <dbReference type="ARBA" id="ARBA00004429"/>
    </source>
</evidence>
<evidence type="ECO:0000259" key="11">
    <source>
        <dbReference type="PROSITE" id="PS51012"/>
    </source>
</evidence>
<dbReference type="InterPro" id="IPR013525">
    <property type="entry name" value="ABC2_TM"/>
</dbReference>
<keyword evidence="13" id="KW-1185">Reference proteome</keyword>